<evidence type="ECO:0008006" key="4">
    <source>
        <dbReference type="Google" id="ProtNLM"/>
    </source>
</evidence>
<sequence length="298" mass="30561">MHLIPLALVAATAVSQAAILVNESFSGYNVGAINGQAVSGLGLSGSWTGGSAHHNYQSPGLSLAGVYSAGGSLRLGSGGNTTYRATAALGQALPADQLYGSYLFSTTTHTSNAKTLGSFAVGAANNNTDNTAAFVWAGNGYNSAASPALESPGIRAQQTNTWGTPTVSLTANETYLMLFTFNATMGTTSAWVLNQGQLTNYLDSDTLDATGLDGAALGTADTEVVWKGSATAAAAIAPMSYLHLFGLQSNGTGNNTFSFTWDELRISDTSLLQAATIPEPSAAVFGAIGMLGLLRRRR</sequence>
<dbReference type="AlphaFoldDB" id="A0A934R1B1"/>
<accession>A0A934R1B1</accession>
<dbReference type="Proteomes" id="UP000600139">
    <property type="component" value="Unassembled WGS sequence"/>
</dbReference>
<feature type="chain" id="PRO_5037297414" description="PEP-CTERM protein-sorting domain-containing protein" evidence="1">
    <location>
        <begin position="18"/>
        <end position="298"/>
    </location>
</feature>
<protein>
    <recommendedName>
        <fullName evidence="4">PEP-CTERM protein-sorting domain-containing protein</fullName>
    </recommendedName>
</protein>
<feature type="signal peptide" evidence="1">
    <location>
        <begin position="1"/>
        <end position="17"/>
    </location>
</feature>
<dbReference type="EMBL" id="JAENIK010000011">
    <property type="protein sequence ID" value="MBK1816558.1"/>
    <property type="molecule type" value="Genomic_DNA"/>
</dbReference>
<keyword evidence="3" id="KW-1185">Reference proteome</keyword>
<keyword evidence="1" id="KW-0732">Signal</keyword>
<gene>
    <name evidence="2" type="ORF">JIN84_13110</name>
</gene>
<name>A0A934R1B1_9BACT</name>
<comment type="caution">
    <text evidence="2">The sequence shown here is derived from an EMBL/GenBank/DDBJ whole genome shotgun (WGS) entry which is preliminary data.</text>
</comment>
<proteinExistence type="predicted"/>
<organism evidence="2 3">
    <name type="scientific">Luteolibacter yonseiensis</name>
    <dbReference type="NCBI Taxonomy" id="1144680"/>
    <lineage>
        <taxon>Bacteria</taxon>
        <taxon>Pseudomonadati</taxon>
        <taxon>Verrucomicrobiota</taxon>
        <taxon>Verrucomicrobiia</taxon>
        <taxon>Verrucomicrobiales</taxon>
        <taxon>Verrucomicrobiaceae</taxon>
        <taxon>Luteolibacter</taxon>
    </lineage>
</organism>
<reference evidence="2" key="1">
    <citation type="submission" date="2021-01" db="EMBL/GenBank/DDBJ databases">
        <title>Modified the classification status of verrucomicrobia.</title>
        <authorList>
            <person name="Feng X."/>
        </authorList>
    </citation>
    <scope>NUCLEOTIDE SEQUENCE</scope>
    <source>
        <strain evidence="2">JCM 18052</strain>
    </source>
</reference>
<evidence type="ECO:0000313" key="2">
    <source>
        <dbReference type="EMBL" id="MBK1816558.1"/>
    </source>
</evidence>
<dbReference type="RefSeq" id="WP_200351491.1">
    <property type="nucleotide sequence ID" value="NZ_BAABHZ010000006.1"/>
</dbReference>
<evidence type="ECO:0000256" key="1">
    <source>
        <dbReference type="SAM" id="SignalP"/>
    </source>
</evidence>
<evidence type="ECO:0000313" key="3">
    <source>
        <dbReference type="Proteomes" id="UP000600139"/>
    </source>
</evidence>